<dbReference type="STRING" id="1009370.ALO_05278"/>
<dbReference type="AlphaFoldDB" id="F7NG69"/>
<dbReference type="Proteomes" id="UP000003240">
    <property type="component" value="Unassembled WGS sequence"/>
</dbReference>
<evidence type="ECO:0000313" key="3">
    <source>
        <dbReference type="Proteomes" id="UP000003240"/>
    </source>
</evidence>
<protein>
    <submittedName>
        <fullName evidence="2">Uncharacterized protein</fullName>
    </submittedName>
</protein>
<sequence length="62" mass="6626">MILAAEHSFGIHVWSGNSRDACSVPGIIILGIFALQAVMGEKRIRLHPDGTLLRELSAGIGE</sequence>
<feature type="transmembrane region" description="Helical" evidence="1">
    <location>
        <begin position="23"/>
        <end position="40"/>
    </location>
</feature>
<proteinExistence type="predicted"/>
<name>F7NG69_9FIRM</name>
<comment type="caution">
    <text evidence="2">The sequence shown here is derived from an EMBL/GenBank/DDBJ whole genome shotgun (WGS) entry which is preliminary data.</text>
</comment>
<reference evidence="2 3" key="1">
    <citation type="journal article" date="2011" name="EMBO J.">
        <title>Structural diversity of bacterial flagellar motors.</title>
        <authorList>
            <person name="Chen S."/>
            <person name="Beeby M."/>
            <person name="Murphy G.E."/>
            <person name="Leadbetter J.R."/>
            <person name="Hendrixson D.R."/>
            <person name="Briegel A."/>
            <person name="Li Z."/>
            <person name="Shi J."/>
            <person name="Tocheva E.I."/>
            <person name="Muller A."/>
            <person name="Dobro M.J."/>
            <person name="Jensen G.J."/>
        </authorList>
    </citation>
    <scope>NUCLEOTIDE SEQUENCE [LARGE SCALE GENOMIC DNA]</scope>
    <source>
        <strain evidence="2 3">DSM 6540</strain>
    </source>
</reference>
<keyword evidence="1" id="KW-0812">Transmembrane</keyword>
<keyword evidence="3" id="KW-1185">Reference proteome</keyword>
<keyword evidence="1" id="KW-1133">Transmembrane helix</keyword>
<keyword evidence="1" id="KW-0472">Membrane</keyword>
<gene>
    <name evidence="2" type="ORF">ALO_05278</name>
</gene>
<accession>F7NG69</accession>
<evidence type="ECO:0000256" key="1">
    <source>
        <dbReference type="SAM" id="Phobius"/>
    </source>
</evidence>
<evidence type="ECO:0000313" key="2">
    <source>
        <dbReference type="EMBL" id="EGO64987.1"/>
    </source>
</evidence>
<organism evidence="2 3">
    <name type="scientific">Acetonema longum DSM 6540</name>
    <dbReference type="NCBI Taxonomy" id="1009370"/>
    <lineage>
        <taxon>Bacteria</taxon>
        <taxon>Bacillati</taxon>
        <taxon>Bacillota</taxon>
        <taxon>Negativicutes</taxon>
        <taxon>Acetonemataceae</taxon>
        <taxon>Acetonema</taxon>
    </lineage>
</organism>
<dbReference type="EMBL" id="AFGF01000040">
    <property type="protein sequence ID" value="EGO64987.1"/>
    <property type="molecule type" value="Genomic_DNA"/>
</dbReference>